<dbReference type="STRING" id="1464122.SAMN05421737_11024"/>
<dbReference type="PANTHER" id="PTHR30535:SF34">
    <property type="entry name" value="MOLYBDATE-BINDING PROTEIN MOLA"/>
    <property type="match status" value="1"/>
</dbReference>
<keyword evidence="2" id="KW-0732">Signal</keyword>
<dbReference type="Proteomes" id="UP000242662">
    <property type="component" value="Unassembled WGS sequence"/>
</dbReference>
<sequence>MKKNFILMSVAACFLLAACNQPSTANHQTNNPSTSPTEETYAITDFTGKDIALKEAPKRVAALSNGDMDIIYALGGHVVGRPTAHGPVTIPEAEEAAEVGSTHEINLEKLASVEPDIVLGNAQMNQKDIPSVEKIGAKMVLTEAQSVTDIQSQITLFGELLQKEQQAQELNETMNKHISNLKESIGEEQIRTLLVYGAPGTYMAALPNSLSGNLLELAGGQNIASDFPRLDDYPQYAHLNVERVIEADPQYVLLMSHGNPEEVKEGFMKEMSQNQAWNALDAVQEERVFVLPTDLFGTNPGTRVTEALDFLVKLFEPFEKQP</sequence>
<accession>A0A1G6MHA0</accession>
<name>A0A1G6MHA0_9BACI</name>
<dbReference type="SUPFAM" id="SSF53807">
    <property type="entry name" value="Helical backbone' metal receptor"/>
    <property type="match status" value="1"/>
</dbReference>
<evidence type="ECO:0000256" key="2">
    <source>
        <dbReference type="SAM" id="SignalP"/>
    </source>
</evidence>
<dbReference type="PROSITE" id="PS50983">
    <property type="entry name" value="FE_B12_PBP"/>
    <property type="match status" value="1"/>
</dbReference>
<dbReference type="InterPro" id="IPR002491">
    <property type="entry name" value="ABC_transptr_periplasmic_BD"/>
</dbReference>
<evidence type="ECO:0000313" key="5">
    <source>
        <dbReference type="Proteomes" id="UP000242662"/>
    </source>
</evidence>
<dbReference type="RefSeq" id="WP_090776323.1">
    <property type="nucleotide sequence ID" value="NZ_FMYM01000010.1"/>
</dbReference>
<evidence type="ECO:0000259" key="3">
    <source>
        <dbReference type="PROSITE" id="PS50983"/>
    </source>
</evidence>
<evidence type="ECO:0000313" key="4">
    <source>
        <dbReference type="EMBL" id="SDC54903.1"/>
    </source>
</evidence>
<feature type="signal peptide" evidence="2">
    <location>
        <begin position="1"/>
        <end position="25"/>
    </location>
</feature>
<keyword evidence="5" id="KW-1185">Reference proteome</keyword>
<comment type="similarity">
    <text evidence="1">Belongs to the bacterial solute-binding protein 8 family.</text>
</comment>
<organism evidence="4 5">
    <name type="scientific">Shouchella lonarensis</name>
    <dbReference type="NCBI Taxonomy" id="1464122"/>
    <lineage>
        <taxon>Bacteria</taxon>
        <taxon>Bacillati</taxon>
        <taxon>Bacillota</taxon>
        <taxon>Bacilli</taxon>
        <taxon>Bacillales</taxon>
        <taxon>Bacillaceae</taxon>
        <taxon>Shouchella</taxon>
    </lineage>
</organism>
<dbReference type="Pfam" id="PF01497">
    <property type="entry name" value="Peripla_BP_2"/>
    <property type="match status" value="1"/>
</dbReference>
<dbReference type="InterPro" id="IPR050902">
    <property type="entry name" value="ABC_Transporter_SBP"/>
</dbReference>
<reference evidence="5" key="1">
    <citation type="submission" date="2016-09" db="EMBL/GenBank/DDBJ databases">
        <authorList>
            <person name="Varghese N."/>
            <person name="Submissions S."/>
        </authorList>
    </citation>
    <scope>NUCLEOTIDE SEQUENCE [LARGE SCALE GENOMIC DNA]</scope>
    <source>
        <strain evidence="5">25nlg</strain>
    </source>
</reference>
<feature type="domain" description="Fe/B12 periplasmic-binding" evidence="3">
    <location>
        <begin position="59"/>
        <end position="319"/>
    </location>
</feature>
<protein>
    <submittedName>
        <fullName evidence="4">Iron complex transport system substrate-binding protein</fullName>
    </submittedName>
</protein>
<gene>
    <name evidence="4" type="ORF">SAMN05421737_11024</name>
</gene>
<proteinExistence type="inferred from homology"/>
<dbReference type="AlphaFoldDB" id="A0A1G6MHA0"/>
<dbReference type="PROSITE" id="PS51257">
    <property type="entry name" value="PROKAR_LIPOPROTEIN"/>
    <property type="match status" value="1"/>
</dbReference>
<evidence type="ECO:0000256" key="1">
    <source>
        <dbReference type="ARBA" id="ARBA00008814"/>
    </source>
</evidence>
<dbReference type="OrthoDB" id="9816357at2"/>
<dbReference type="PANTHER" id="PTHR30535">
    <property type="entry name" value="VITAMIN B12-BINDING PROTEIN"/>
    <property type="match status" value="1"/>
</dbReference>
<dbReference type="GO" id="GO:0071281">
    <property type="term" value="P:cellular response to iron ion"/>
    <property type="evidence" value="ECO:0007669"/>
    <property type="project" value="TreeGrafter"/>
</dbReference>
<dbReference type="Gene3D" id="3.40.50.1980">
    <property type="entry name" value="Nitrogenase molybdenum iron protein domain"/>
    <property type="match status" value="2"/>
</dbReference>
<feature type="chain" id="PRO_5038829238" evidence="2">
    <location>
        <begin position="26"/>
        <end position="322"/>
    </location>
</feature>
<dbReference type="EMBL" id="FMYM01000010">
    <property type="protein sequence ID" value="SDC54903.1"/>
    <property type="molecule type" value="Genomic_DNA"/>
</dbReference>